<dbReference type="Pfam" id="PF00248">
    <property type="entry name" value="Aldo_ket_red"/>
    <property type="match status" value="1"/>
</dbReference>
<gene>
    <name evidence="3" type="ORF">E4U57_000146</name>
</gene>
<dbReference type="CDD" id="cd19071">
    <property type="entry name" value="AKR_AKR1-5-like"/>
    <property type="match status" value="1"/>
</dbReference>
<dbReference type="InterPro" id="IPR018170">
    <property type="entry name" value="Aldo/ket_reductase_CS"/>
</dbReference>
<dbReference type="PANTHER" id="PTHR43827:SF13">
    <property type="entry name" value="ALDO_KETO REDUCTASE FAMILY PROTEIN"/>
    <property type="match status" value="1"/>
</dbReference>
<evidence type="ECO:0000259" key="2">
    <source>
        <dbReference type="Pfam" id="PF00248"/>
    </source>
</evidence>
<dbReference type="InterPro" id="IPR036812">
    <property type="entry name" value="NAD(P)_OxRdtase_dom_sf"/>
</dbReference>
<dbReference type="PIRSF" id="PIRSF000097">
    <property type="entry name" value="AKR"/>
    <property type="match status" value="1"/>
</dbReference>
<evidence type="ECO:0000313" key="4">
    <source>
        <dbReference type="Proteomes" id="UP000742024"/>
    </source>
</evidence>
<dbReference type="SUPFAM" id="SSF51430">
    <property type="entry name" value="NAD(P)-linked oxidoreductase"/>
    <property type="match status" value="1"/>
</dbReference>
<keyword evidence="1" id="KW-0560">Oxidoreductase</keyword>
<evidence type="ECO:0000256" key="1">
    <source>
        <dbReference type="ARBA" id="ARBA00023002"/>
    </source>
</evidence>
<proteinExistence type="predicted"/>
<dbReference type="InterPro" id="IPR023210">
    <property type="entry name" value="NADP_OxRdtase_dom"/>
</dbReference>
<protein>
    <recommendedName>
        <fullName evidence="2">NADP-dependent oxidoreductase domain-containing protein</fullName>
    </recommendedName>
</protein>
<dbReference type="InterPro" id="IPR020471">
    <property type="entry name" value="AKR"/>
</dbReference>
<evidence type="ECO:0000313" key="3">
    <source>
        <dbReference type="EMBL" id="KAG5967791.1"/>
    </source>
</evidence>
<dbReference type="PRINTS" id="PR00069">
    <property type="entry name" value="ALDKETRDTASE"/>
</dbReference>
<feature type="domain" description="NADP-dependent oxidoreductase" evidence="2">
    <location>
        <begin position="32"/>
        <end position="269"/>
    </location>
</feature>
<comment type="caution">
    <text evidence="3">The sequence shown here is derived from an EMBL/GenBank/DDBJ whole genome shotgun (WGS) entry which is preliminary data.</text>
</comment>
<keyword evidence="4" id="KW-1185">Reference proteome</keyword>
<sequence length="282" mass="31158">MSLSIQDRSPLHNTDTSIPNLGFGIYQLYGQACQKAILAALDAGYRHIDSAQIYRNESDVGAALKQSGLKREDVFLTTKISQSAGSFDKTYKSAVESIGMISGGGKDGYVDLFLIHLPGTGRGSREELWKVLEKLHEEGRAKAIGVSNYRPQHVDEMKEYAKIWPPHVNQIELHPWCQQKEIVQYCRDNNIVVAAYSPLACGAHLSDSALTAVADKYKKSAAQILVRYALQKGWVPLPKSGNEERIKQNADVFDFALSEEDMKTMDGLDRGKAGALFPANVK</sequence>
<dbReference type="PROSITE" id="PS00798">
    <property type="entry name" value="ALDOKETO_REDUCTASE_1"/>
    <property type="match status" value="1"/>
</dbReference>
<dbReference type="PROSITE" id="PS00062">
    <property type="entry name" value="ALDOKETO_REDUCTASE_2"/>
    <property type="match status" value="1"/>
</dbReference>
<organism evidence="3 4">
    <name type="scientific">Claviceps arundinis</name>
    <dbReference type="NCBI Taxonomy" id="1623583"/>
    <lineage>
        <taxon>Eukaryota</taxon>
        <taxon>Fungi</taxon>
        <taxon>Dikarya</taxon>
        <taxon>Ascomycota</taxon>
        <taxon>Pezizomycotina</taxon>
        <taxon>Sordariomycetes</taxon>
        <taxon>Hypocreomycetidae</taxon>
        <taxon>Hypocreales</taxon>
        <taxon>Clavicipitaceae</taxon>
        <taxon>Claviceps</taxon>
    </lineage>
</organism>
<accession>A0ABQ7PM92</accession>
<dbReference type="Proteomes" id="UP000742024">
    <property type="component" value="Unassembled WGS sequence"/>
</dbReference>
<dbReference type="PANTHER" id="PTHR43827">
    <property type="entry name" value="2,5-DIKETO-D-GLUCONIC ACID REDUCTASE"/>
    <property type="match status" value="1"/>
</dbReference>
<dbReference type="Gene3D" id="3.20.20.100">
    <property type="entry name" value="NADP-dependent oxidoreductase domain"/>
    <property type="match status" value="1"/>
</dbReference>
<reference evidence="3 4" key="1">
    <citation type="journal article" date="2020" name="bioRxiv">
        <title>Whole genome comparisons of ergot fungi reveals the divergence and evolution of species within the genus Claviceps are the result of varying mechanisms driving genome evolution and host range expansion.</title>
        <authorList>
            <person name="Wyka S.A."/>
            <person name="Mondo S.J."/>
            <person name="Liu M."/>
            <person name="Dettman J."/>
            <person name="Nalam V."/>
            <person name="Broders K.D."/>
        </authorList>
    </citation>
    <scope>NUCLEOTIDE SEQUENCE [LARGE SCALE GENOMIC DNA]</scope>
    <source>
        <strain evidence="3 4">LM583</strain>
    </source>
</reference>
<dbReference type="EMBL" id="SRPR01000010">
    <property type="protein sequence ID" value="KAG5967791.1"/>
    <property type="molecule type" value="Genomic_DNA"/>
</dbReference>
<name>A0ABQ7PM92_9HYPO</name>